<keyword evidence="3" id="KW-1185">Reference proteome</keyword>
<dbReference type="AlphaFoldDB" id="A0A7J7SR85"/>
<reference evidence="2 3" key="1">
    <citation type="journal article" date="2020" name="Nature">
        <title>Six reference-quality genomes reveal evolution of bat adaptations.</title>
        <authorList>
            <person name="Jebb D."/>
            <person name="Huang Z."/>
            <person name="Pippel M."/>
            <person name="Hughes G.M."/>
            <person name="Lavrichenko K."/>
            <person name="Devanna P."/>
            <person name="Winkler S."/>
            <person name="Jermiin L.S."/>
            <person name="Skirmuntt E.C."/>
            <person name="Katzourakis A."/>
            <person name="Burkitt-Gray L."/>
            <person name="Ray D.A."/>
            <person name="Sullivan K.A.M."/>
            <person name="Roscito J.G."/>
            <person name="Kirilenko B.M."/>
            <person name="Davalos L.M."/>
            <person name="Corthals A.P."/>
            <person name="Power M.L."/>
            <person name="Jones G."/>
            <person name="Ransome R.D."/>
            <person name="Dechmann D.K.N."/>
            <person name="Locatelli A.G."/>
            <person name="Puechmaille S.J."/>
            <person name="Fedrigo O."/>
            <person name="Jarvis E.D."/>
            <person name="Hiller M."/>
            <person name="Vernes S.C."/>
            <person name="Myers E.W."/>
            <person name="Teeling E.C."/>
        </authorList>
    </citation>
    <scope>NUCLEOTIDE SEQUENCE [LARGE SCALE GENOMIC DNA]</scope>
    <source>
        <strain evidence="2">MMyoMyo1</strain>
        <tissue evidence="2">Flight muscle</tissue>
    </source>
</reference>
<evidence type="ECO:0000313" key="2">
    <source>
        <dbReference type="EMBL" id="KAF6290969.1"/>
    </source>
</evidence>
<feature type="compositionally biased region" description="Low complexity" evidence="1">
    <location>
        <begin position="49"/>
        <end position="65"/>
    </location>
</feature>
<gene>
    <name evidence="2" type="ORF">mMyoMyo1_009356</name>
</gene>
<sequence>MQKPLPQPGWGGVSGSQRAEKAATADSPPGVAGLSVPVVAASTSEGKPHSSSPAARESAPPRMSPESPETSQNRSSEQSGACDSKKQPRPQVPPPFCPRARAAVPLHFTSAAPLALSVLFFPSSCRIYTQPAFLLFWVMSTLSFRVFFNCCGSGNFPVFIYAAILVSPQDTDFHRQEGVVDVCLRIYRIPHFTVLCLIESQRCCIF</sequence>
<dbReference type="EMBL" id="JABWUV010000018">
    <property type="protein sequence ID" value="KAF6290969.1"/>
    <property type="molecule type" value="Genomic_DNA"/>
</dbReference>
<protein>
    <submittedName>
        <fullName evidence="2">Uncharacterized protein</fullName>
    </submittedName>
</protein>
<feature type="region of interest" description="Disordered" evidence="1">
    <location>
        <begin position="1"/>
        <end position="94"/>
    </location>
</feature>
<name>A0A7J7SR85_MYOMY</name>
<dbReference type="Proteomes" id="UP000527355">
    <property type="component" value="Unassembled WGS sequence"/>
</dbReference>
<accession>A0A7J7SR85</accession>
<evidence type="ECO:0000256" key="1">
    <source>
        <dbReference type="SAM" id="MobiDB-lite"/>
    </source>
</evidence>
<feature type="compositionally biased region" description="Polar residues" evidence="1">
    <location>
        <begin position="67"/>
        <end position="81"/>
    </location>
</feature>
<comment type="caution">
    <text evidence="2">The sequence shown here is derived from an EMBL/GenBank/DDBJ whole genome shotgun (WGS) entry which is preliminary data.</text>
</comment>
<proteinExistence type="predicted"/>
<evidence type="ECO:0000313" key="3">
    <source>
        <dbReference type="Proteomes" id="UP000527355"/>
    </source>
</evidence>
<organism evidence="2 3">
    <name type="scientific">Myotis myotis</name>
    <name type="common">Greater mouse-eared bat</name>
    <name type="synonym">Vespertilio myotis</name>
    <dbReference type="NCBI Taxonomy" id="51298"/>
    <lineage>
        <taxon>Eukaryota</taxon>
        <taxon>Metazoa</taxon>
        <taxon>Chordata</taxon>
        <taxon>Craniata</taxon>
        <taxon>Vertebrata</taxon>
        <taxon>Euteleostomi</taxon>
        <taxon>Mammalia</taxon>
        <taxon>Eutheria</taxon>
        <taxon>Laurasiatheria</taxon>
        <taxon>Chiroptera</taxon>
        <taxon>Yangochiroptera</taxon>
        <taxon>Vespertilionidae</taxon>
        <taxon>Myotis</taxon>
    </lineage>
</organism>